<gene>
    <name evidence="1" type="ORF">BJ138DRAFT_304184</name>
</gene>
<dbReference type="Proteomes" id="UP000790377">
    <property type="component" value="Unassembled WGS sequence"/>
</dbReference>
<reference evidence="1" key="1">
    <citation type="journal article" date="2021" name="New Phytol.">
        <title>Evolutionary innovations through gain and loss of genes in the ectomycorrhizal Boletales.</title>
        <authorList>
            <person name="Wu G."/>
            <person name="Miyauchi S."/>
            <person name="Morin E."/>
            <person name="Kuo A."/>
            <person name="Drula E."/>
            <person name="Varga T."/>
            <person name="Kohler A."/>
            <person name="Feng B."/>
            <person name="Cao Y."/>
            <person name="Lipzen A."/>
            <person name="Daum C."/>
            <person name="Hundley H."/>
            <person name="Pangilinan J."/>
            <person name="Johnson J."/>
            <person name="Barry K."/>
            <person name="LaButti K."/>
            <person name="Ng V."/>
            <person name="Ahrendt S."/>
            <person name="Min B."/>
            <person name="Choi I.G."/>
            <person name="Park H."/>
            <person name="Plett J.M."/>
            <person name="Magnuson J."/>
            <person name="Spatafora J.W."/>
            <person name="Nagy L.G."/>
            <person name="Henrissat B."/>
            <person name="Grigoriev I.V."/>
            <person name="Yang Z.L."/>
            <person name="Xu J."/>
            <person name="Martin F.M."/>
        </authorList>
    </citation>
    <scope>NUCLEOTIDE SEQUENCE</scope>
    <source>
        <strain evidence="1">ATCC 28755</strain>
    </source>
</reference>
<proteinExistence type="predicted"/>
<evidence type="ECO:0000313" key="2">
    <source>
        <dbReference type="Proteomes" id="UP000790377"/>
    </source>
</evidence>
<evidence type="ECO:0000313" key="1">
    <source>
        <dbReference type="EMBL" id="KAH7908891.1"/>
    </source>
</evidence>
<name>A0ACB8A6Q6_9AGAM</name>
<dbReference type="EMBL" id="MU267791">
    <property type="protein sequence ID" value="KAH7908891.1"/>
    <property type="molecule type" value="Genomic_DNA"/>
</dbReference>
<sequence>MITVHKTDTSRGGFSVPSCPSSNRIWSWRRTISVWEPSRRADCGGSGQVTVLGSPTRSRKCSMEHFQNTREPGEWRMPFGRYEGRTIEEVPTSYLRYMMNTEFTIYPWYHWYIGAHQRYEASLHHNAYPRPETIRLQTHGQVIEPTDILGPRDDSEDSSGTKEDDDDSAFAAQ</sequence>
<organism evidence="1 2">
    <name type="scientific">Hygrophoropsis aurantiaca</name>
    <dbReference type="NCBI Taxonomy" id="72124"/>
    <lineage>
        <taxon>Eukaryota</taxon>
        <taxon>Fungi</taxon>
        <taxon>Dikarya</taxon>
        <taxon>Basidiomycota</taxon>
        <taxon>Agaricomycotina</taxon>
        <taxon>Agaricomycetes</taxon>
        <taxon>Agaricomycetidae</taxon>
        <taxon>Boletales</taxon>
        <taxon>Coniophorineae</taxon>
        <taxon>Hygrophoropsidaceae</taxon>
        <taxon>Hygrophoropsis</taxon>
    </lineage>
</organism>
<comment type="caution">
    <text evidence="1">The sequence shown here is derived from an EMBL/GenBank/DDBJ whole genome shotgun (WGS) entry which is preliminary data.</text>
</comment>
<accession>A0ACB8A6Q6</accession>
<keyword evidence="2" id="KW-1185">Reference proteome</keyword>
<protein>
    <submittedName>
        <fullName evidence="1">Uncharacterized protein</fullName>
    </submittedName>
</protein>